<dbReference type="InterPro" id="IPR009003">
    <property type="entry name" value="Peptidase_S1_PA"/>
</dbReference>
<keyword evidence="2" id="KW-1185">Reference proteome</keyword>
<dbReference type="PANTHER" id="PTHR43019:SF23">
    <property type="entry name" value="PROTEASE DO-LIKE 5, CHLOROPLASTIC"/>
    <property type="match status" value="1"/>
</dbReference>
<keyword evidence="1" id="KW-0645">Protease</keyword>
<proteinExistence type="predicted"/>
<sequence length="256" mass="27466">MIRLVHFLWMLLVSGSVLGEELPDLLERLTPSVVGVGAAYPLRAPTGGRPPRRLMGTGFIVQAADGSYVVTNAHVIPTDLDSDGREQIAIFSGRGNTSQQRFARVIKNDPEHDLAVLAYEGGRLPAMSLAADDRVRPGERVAFTGFPIGAVLGLYPITHEGIVSAIMPVARPADQGRQLDAVQMSRLRAPFNVYQLDAIAYPGNSGSAVYRSTTGEVIGVMNSVFVKESRETLLSAPSGIAYAIPVRHLHALLEGL</sequence>
<name>A0ABZ0I8K8_9GAMM</name>
<gene>
    <name evidence="1" type="ORF">R0135_07870</name>
</gene>
<dbReference type="RefSeq" id="WP_407349711.1">
    <property type="nucleotide sequence ID" value="NZ_CP136864.1"/>
</dbReference>
<dbReference type="GO" id="GO:0006508">
    <property type="term" value="P:proteolysis"/>
    <property type="evidence" value="ECO:0007669"/>
    <property type="project" value="UniProtKB-KW"/>
</dbReference>
<dbReference type="InterPro" id="IPR043504">
    <property type="entry name" value="Peptidase_S1_PA_chymotrypsin"/>
</dbReference>
<accession>A0ABZ0I8K8</accession>
<evidence type="ECO:0000313" key="2">
    <source>
        <dbReference type="Proteomes" id="UP001626537"/>
    </source>
</evidence>
<reference evidence="1 2" key="1">
    <citation type="submission" date="2023-10" db="EMBL/GenBank/DDBJ databases">
        <title>Two novel species belonging to the OM43/NOR5 clade.</title>
        <authorList>
            <person name="Park M."/>
        </authorList>
    </citation>
    <scope>NUCLEOTIDE SEQUENCE [LARGE SCALE GENOMIC DNA]</scope>
    <source>
        <strain evidence="1 2">IMCC43200</strain>
    </source>
</reference>
<dbReference type="GO" id="GO:0008233">
    <property type="term" value="F:peptidase activity"/>
    <property type="evidence" value="ECO:0007669"/>
    <property type="project" value="UniProtKB-KW"/>
</dbReference>
<dbReference type="Pfam" id="PF13365">
    <property type="entry name" value="Trypsin_2"/>
    <property type="match status" value="1"/>
</dbReference>
<dbReference type="Gene3D" id="2.40.10.10">
    <property type="entry name" value="Trypsin-like serine proteases"/>
    <property type="match status" value="2"/>
</dbReference>
<protein>
    <submittedName>
        <fullName evidence="1">Serine protease</fullName>
    </submittedName>
</protein>
<dbReference type="EMBL" id="CP136864">
    <property type="protein sequence ID" value="WOJ95078.1"/>
    <property type="molecule type" value="Genomic_DNA"/>
</dbReference>
<evidence type="ECO:0000313" key="1">
    <source>
        <dbReference type="EMBL" id="WOJ95078.1"/>
    </source>
</evidence>
<dbReference type="SUPFAM" id="SSF50494">
    <property type="entry name" value="Trypsin-like serine proteases"/>
    <property type="match status" value="1"/>
</dbReference>
<dbReference type="Proteomes" id="UP001626537">
    <property type="component" value="Chromosome"/>
</dbReference>
<dbReference type="PANTHER" id="PTHR43019">
    <property type="entry name" value="SERINE ENDOPROTEASE DEGS"/>
    <property type="match status" value="1"/>
</dbReference>
<organism evidence="1 2">
    <name type="scientific">Congregibacter variabilis</name>
    <dbReference type="NCBI Taxonomy" id="3081200"/>
    <lineage>
        <taxon>Bacteria</taxon>
        <taxon>Pseudomonadati</taxon>
        <taxon>Pseudomonadota</taxon>
        <taxon>Gammaproteobacteria</taxon>
        <taxon>Cellvibrionales</taxon>
        <taxon>Halieaceae</taxon>
        <taxon>Congregibacter</taxon>
    </lineage>
</organism>
<keyword evidence="1" id="KW-0378">Hydrolase</keyword>